<accession>A0A3G6IZ87</accession>
<dbReference type="InterPro" id="IPR024495">
    <property type="entry name" value="DUF2771"/>
</dbReference>
<evidence type="ECO:0008006" key="3">
    <source>
        <dbReference type="Google" id="ProtNLM"/>
    </source>
</evidence>
<dbReference type="EMBL" id="CP033897">
    <property type="protein sequence ID" value="AZA10966.1"/>
    <property type="molecule type" value="Genomic_DNA"/>
</dbReference>
<organism evidence="1 2">
    <name type="scientific">Corynebacterium gerontici</name>
    <dbReference type="NCBI Taxonomy" id="2079234"/>
    <lineage>
        <taxon>Bacteria</taxon>
        <taxon>Bacillati</taxon>
        <taxon>Actinomycetota</taxon>
        <taxon>Actinomycetes</taxon>
        <taxon>Mycobacteriales</taxon>
        <taxon>Corynebacteriaceae</taxon>
        <taxon>Corynebacterium</taxon>
    </lineage>
</organism>
<dbReference type="Proteomes" id="UP000271587">
    <property type="component" value="Chromosome"/>
</dbReference>
<sequence>MVSAQTRKKNLKQIGFLAIAVLLVLAATLGFQHWWNQRNMREPQEVTINVSAPDQELEVSPYTVVEPGKPAEDHEIPTIRLGKDDSLKIVVPEDVADHDWTLLKIYDDPQANDEQAFGPHESSEASVPAQVKSEKLNANLVVVEVTSVMIGHDEQGEETPYRVTWSVHPEVK</sequence>
<evidence type="ECO:0000313" key="1">
    <source>
        <dbReference type="EMBL" id="AZA10966.1"/>
    </source>
</evidence>
<reference evidence="1 2" key="1">
    <citation type="submission" date="2018-11" db="EMBL/GenBank/DDBJ databases">
        <authorList>
            <person name="Kleinhagauer T."/>
            <person name="Glaeser S.P."/>
            <person name="Spergser J."/>
            <person name="Ruckert C."/>
            <person name="Kaempfer P."/>
            <person name="Busse H.-J."/>
        </authorList>
    </citation>
    <scope>NUCLEOTIDE SEQUENCE [LARGE SCALE GENOMIC DNA]</scope>
    <source>
        <strain evidence="1 2">W8</strain>
    </source>
</reference>
<keyword evidence="2" id="KW-1185">Reference proteome</keyword>
<evidence type="ECO:0000313" key="2">
    <source>
        <dbReference type="Proteomes" id="UP000271587"/>
    </source>
</evidence>
<dbReference type="OrthoDB" id="4424536at2"/>
<dbReference type="RefSeq" id="WP_123933441.1">
    <property type="nucleotide sequence ID" value="NZ_CP033897.1"/>
</dbReference>
<proteinExistence type="predicted"/>
<dbReference type="KEGG" id="cgk:CGERO_03230"/>
<protein>
    <recommendedName>
        <fullName evidence="3">DUF2771 domain-containing protein</fullName>
    </recommendedName>
</protein>
<gene>
    <name evidence="1" type="ORF">CGERO_03230</name>
</gene>
<dbReference type="AlphaFoldDB" id="A0A3G6IZ87"/>
<name>A0A3G6IZ87_9CORY</name>
<dbReference type="Pfam" id="PF10969">
    <property type="entry name" value="DUF2771"/>
    <property type="match status" value="1"/>
</dbReference>